<dbReference type="Proteomes" id="UP001189429">
    <property type="component" value="Unassembled WGS sequence"/>
</dbReference>
<feature type="compositionally biased region" description="Acidic residues" evidence="1">
    <location>
        <begin position="148"/>
        <end position="162"/>
    </location>
</feature>
<sequence length="693" mass="73492">MVACRLVTLAGLGPLCTWTIAFVFIRPPASSSVSCHSSFWSHCFGASGSSRSHNPGVSLATVMALHDDAEHDGLIDESPPRSRSGRGRRFAAAAATTVVLLLLLAATVMPLRAAWTPHGAAARGSEPGVRHGAARFSGPSGLVSKQEEDGDAEADAEADADNTESTIEQVAAIPQTVYVLDCPASDDDTTSMTLVRTMGGLIAAFKLNGKSIILEEPSPESGMQGSTFWPSPQSLFDWPPPPTISGGTEADGETGRSAEGGGTYDVQVDDAKLSVVLTSQPDPDLGVRVVKNVSCDTERQAMVVRYTMEKVDTATNLSLAGWEKTNLPAGALIFWDHGDAETVTRIDDMSNKTSQTLDVDGDTFYFDHSNDDVHEGGTKIASNTTSSWIAAVRDDIMFVKVFKSVPLDKVAPGEGDVAVFARPSFSSIENQGAYGAVKKGKPSVYVVCWYARKLPDGAQAAKGDETMLDAVREVAKLGCPEKCWPGIFERASPDQPEADQMLLPIRVAQSCRHGPVKRAMQSDRAGGQPSAQVVVSLLFQLGHDGDMQRLRSALTFNAKASLLHIFAVISGQRGARALWPRSFAEIPADAAVACFFCLRDGAEEWLPHPPWSPLGQLAPVAGAAPRLQLLLRVRRAVAAAAAEFPCSAVAEALAYGAYREAVGGAAGRGAAGRGAGRTKWDAQLFSSAEEELR</sequence>
<keyword evidence="2" id="KW-0472">Membrane</keyword>
<keyword evidence="2" id="KW-1133">Transmembrane helix</keyword>
<evidence type="ECO:0000256" key="1">
    <source>
        <dbReference type="SAM" id="MobiDB-lite"/>
    </source>
</evidence>
<dbReference type="EMBL" id="CAUYUJ010018405">
    <property type="protein sequence ID" value="CAK0883357.1"/>
    <property type="molecule type" value="Genomic_DNA"/>
</dbReference>
<protein>
    <submittedName>
        <fullName evidence="3">Uncharacterized protein</fullName>
    </submittedName>
</protein>
<accession>A0ABN9WAU0</accession>
<organism evidence="3 4">
    <name type="scientific">Prorocentrum cordatum</name>
    <dbReference type="NCBI Taxonomy" id="2364126"/>
    <lineage>
        <taxon>Eukaryota</taxon>
        <taxon>Sar</taxon>
        <taxon>Alveolata</taxon>
        <taxon>Dinophyceae</taxon>
        <taxon>Prorocentrales</taxon>
        <taxon>Prorocentraceae</taxon>
        <taxon>Prorocentrum</taxon>
    </lineage>
</organism>
<keyword evidence="4" id="KW-1185">Reference proteome</keyword>
<gene>
    <name evidence="3" type="ORF">PCOR1329_LOCUS65594</name>
</gene>
<dbReference type="InterPro" id="IPR025488">
    <property type="entry name" value="DUF4380"/>
</dbReference>
<dbReference type="Pfam" id="PF14315">
    <property type="entry name" value="DUF4380"/>
    <property type="match status" value="1"/>
</dbReference>
<name>A0ABN9WAU0_9DINO</name>
<proteinExistence type="predicted"/>
<feature type="region of interest" description="Disordered" evidence="1">
    <location>
        <begin position="243"/>
        <end position="263"/>
    </location>
</feature>
<comment type="caution">
    <text evidence="3">The sequence shown here is derived from an EMBL/GenBank/DDBJ whole genome shotgun (WGS) entry which is preliminary data.</text>
</comment>
<keyword evidence="2" id="KW-0812">Transmembrane</keyword>
<feature type="region of interest" description="Disordered" evidence="1">
    <location>
        <begin position="119"/>
        <end position="164"/>
    </location>
</feature>
<evidence type="ECO:0000313" key="4">
    <source>
        <dbReference type="Proteomes" id="UP001189429"/>
    </source>
</evidence>
<evidence type="ECO:0000313" key="3">
    <source>
        <dbReference type="EMBL" id="CAK0883357.1"/>
    </source>
</evidence>
<feature type="transmembrane region" description="Helical" evidence="2">
    <location>
        <begin position="90"/>
        <end position="111"/>
    </location>
</feature>
<reference evidence="3" key="1">
    <citation type="submission" date="2023-10" db="EMBL/GenBank/DDBJ databases">
        <authorList>
            <person name="Chen Y."/>
            <person name="Shah S."/>
            <person name="Dougan E. K."/>
            <person name="Thang M."/>
            <person name="Chan C."/>
        </authorList>
    </citation>
    <scope>NUCLEOTIDE SEQUENCE [LARGE SCALE GENOMIC DNA]</scope>
</reference>
<evidence type="ECO:0000256" key="2">
    <source>
        <dbReference type="SAM" id="Phobius"/>
    </source>
</evidence>